<evidence type="ECO:0000256" key="2">
    <source>
        <dbReference type="ARBA" id="ARBA00022618"/>
    </source>
</evidence>
<dbReference type="Proteomes" id="UP000503462">
    <property type="component" value="Chromosome 1"/>
</dbReference>
<feature type="compositionally biased region" description="Polar residues" evidence="6">
    <location>
        <begin position="93"/>
        <end position="103"/>
    </location>
</feature>
<gene>
    <name evidence="7" type="ORF">AMS68_000195</name>
</gene>
<keyword evidence="8" id="KW-1185">Reference proteome</keyword>
<dbReference type="EMBL" id="CP051139">
    <property type="protein sequence ID" value="QIW94677.1"/>
    <property type="molecule type" value="Genomic_DNA"/>
</dbReference>
<name>A0A6H0XJ60_9PEZI</name>
<dbReference type="AlphaFoldDB" id="A0A6H0XJ60"/>
<feature type="region of interest" description="Disordered" evidence="6">
    <location>
        <begin position="91"/>
        <end position="113"/>
    </location>
</feature>
<reference evidence="7 8" key="1">
    <citation type="journal article" date="2016" name="Sci. Rep.">
        <title>Peltaster fructicola genome reveals evolution from an invasive phytopathogen to an ectophytic parasite.</title>
        <authorList>
            <person name="Xu C."/>
            <person name="Chen H."/>
            <person name="Gleason M.L."/>
            <person name="Xu J.R."/>
            <person name="Liu H."/>
            <person name="Zhang R."/>
            <person name="Sun G."/>
        </authorList>
    </citation>
    <scope>NUCLEOTIDE SEQUENCE [LARGE SCALE GENOMIC DNA]</scope>
    <source>
        <strain evidence="7 8">LNHT1506</strain>
    </source>
</reference>
<keyword evidence="3" id="KW-0498">Mitosis</keyword>
<keyword evidence="5" id="KW-0131">Cell cycle</keyword>
<evidence type="ECO:0000256" key="1">
    <source>
        <dbReference type="ARBA" id="ARBA00006940"/>
    </source>
</evidence>
<dbReference type="InterPro" id="IPR008401">
    <property type="entry name" value="Apc13"/>
</dbReference>
<comment type="similarity">
    <text evidence="1">Belongs to the APC13 family.</text>
</comment>
<dbReference type="Pfam" id="PF05839">
    <property type="entry name" value="Apc13p"/>
    <property type="match status" value="1"/>
</dbReference>
<sequence length="113" mass="12762">MIIIRHAHACHSISSDSSFTYLHMHASQHADLLEEFSKPRLPAEDIIVQDRYKPANPDEEEDIVPDQRAAFGIQRANNKAKEPAWKDLGLEQLMTQGPPTNKKPTAHKGTLIR</sequence>
<keyword evidence="4" id="KW-0833">Ubl conjugation pathway</keyword>
<accession>A0A6H0XJ60</accession>
<dbReference type="GO" id="GO:0051301">
    <property type="term" value="P:cell division"/>
    <property type="evidence" value="ECO:0007669"/>
    <property type="project" value="UniProtKB-KW"/>
</dbReference>
<evidence type="ECO:0000313" key="7">
    <source>
        <dbReference type="EMBL" id="QIW94677.1"/>
    </source>
</evidence>
<dbReference type="PANTHER" id="PTHR28526">
    <property type="entry name" value="ANAPHASE-PROMOTING COMPLEX SUBUNIT 13"/>
    <property type="match status" value="1"/>
</dbReference>
<evidence type="ECO:0000256" key="3">
    <source>
        <dbReference type="ARBA" id="ARBA00022776"/>
    </source>
</evidence>
<keyword evidence="2" id="KW-0132">Cell division</keyword>
<organism evidence="7 8">
    <name type="scientific">Peltaster fructicola</name>
    <dbReference type="NCBI Taxonomy" id="286661"/>
    <lineage>
        <taxon>Eukaryota</taxon>
        <taxon>Fungi</taxon>
        <taxon>Dikarya</taxon>
        <taxon>Ascomycota</taxon>
        <taxon>Pezizomycotina</taxon>
        <taxon>Dothideomycetes</taxon>
        <taxon>Dothideomycetes incertae sedis</taxon>
        <taxon>Peltaster</taxon>
    </lineage>
</organism>
<protein>
    <submittedName>
        <fullName evidence="7">Uncharacterized protein</fullName>
    </submittedName>
</protein>
<evidence type="ECO:0000256" key="5">
    <source>
        <dbReference type="ARBA" id="ARBA00023306"/>
    </source>
</evidence>
<dbReference type="OrthoDB" id="2351920at2759"/>
<evidence type="ECO:0000313" key="8">
    <source>
        <dbReference type="Proteomes" id="UP000503462"/>
    </source>
</evidence>
<evidence type="ECO:0000256" key="6">
    <source>
        <dbReference type="SAM" id="MobiDB-lite"/>
    </source>
</evidence>
<evidence type="ECO:0000256" key="4">
    <source>
        <dbReference type="ARBA" id="ARBA00022786"/>
    </source>
</evidence>
<dbReference type="PANTHER" id="PTHR28526:SF1">
    <property type="entry name" value="ANAPHASE-PROMOTING COMPLEX SUBUNIT 13"/>
    <property type="match status" value="1"/>
</dbReference>
<dbReference type="GO" id="GO:0005680">
    <property type="term" value="C:anaphase-promoting complex"/>
    <property type="evidence" value="ECO:0007669"/>
    <property type="project" value="InterPro"/>
</dbReference>
<proteinExistence type="inferred from homology"/>